<feature type="domain" description="Tyrosinase copper-binding" evidence="4">
    <location>
        <begin position="227"/>
        <end position="238"/>
    </location>
</feature>
<evidence type="ECO:0000256" key="1">
    <source>
        <dbReference type="ARBA" id="ARBA00022723"/>
    </source>
</evidence>
<organism evidence="5 6">
    <name type="scientific">Syncephalis pseudoplumigaleata</name>
    <dbReference type="NCBI Taxonomy" id="1712513"/>
    <lineage>
        <taxon>Eukaryota</taxon>
        <taxon>Fungi</taxon>
        <taxon>Fungi incertae sedis</taxon>
        <taxon>Zoopagomycota</taxon>
        <taxon>Zoopagomycotina</taxon>
        <taxon>Zoopagomycetes</taxon>
        <taxon>Zoopagales</taxon>
        <taxon>Piptocephalidaceae</taxon>
        <taxon>Syncephalis</taxon>
    </lineage>
</organism>
<feature type="chain" id="PRO_5021029761" description="Tyrosinase copper-binding domain-containing protein" evidence="3">
    <location>
        <begin position="22"/>
        <end position="488"/>
    </location>
</feature>
<feature type="signal peptide" evidence="3">
    <location>
        <begin position="1"/>
        <end position="21"/>
    </location>
</feature>
<dbReference type="Gene3D" id="1.10.1280.10">
    <property type="entry name" value="Di-copper center containing domain from catechol oxidase"/>
    <property type="match status" value="1"/>
</dbReference>
<sequence>MRLTSFILIAIVAVAAVQTEAAKLEPRQQRAPRCRSIRNRREIRTLSDAERNRFFAAVRAIQSGPRPTTYDRFVQTHYDNRLTAHGWPWFLPWHRALIREFERKLQEHDPTVMLPYWDWAYDSQAPEQSPVWHSTWLGGNGQPGDRCVTDGVFAQWQPFYPEPHCLRRDWAGGQNVIPALYSPEMLNALAQRSMTFTDFNRQTESPPHNAVHVSVGSDMGTMYSANDPIFWIHHAFVDKQWNDWQRLHPRNYHAYEGINSDGTPAVANDWLRPFPYRVADVFDTQNLCYMYAPFRVGTLFNGKNNGINNGTVSVPAPLPPTTPVNSSSMVLDALDRTEILGLRMPRPIPETWLRMNNANIPQVRQTEAFIRGIVANVNRVRTHVSPSVPVSQPEMLTNMINTAATNNGQLTATRKDRQMVIDAAALKGSSSSSSSSSNDQVTGMVQHMINSLQSQSEAVEDASYTEEDTLDSVIGAEAAKQLRDNYGL</sequence>
<proteinExistence type="predicted"/>
<evidence type="ECO:0000259" key="4">
    <source>
        <dbReference type="PROSITE" id="PS00498"/>
    </source>
</evidence>
<dbReference type="PROSITE" id="PS00498">
    <property type="entry name" value="TYROSINASE_2"/>
    <property type="match status" value="1"/>
</dbReference>
<protein>
    <recommendedName>
        <fullName evidence="4">Tyrosinase copper-binding domain-containing protein</fullName>
    </recommendedName>
</protein>
<dbReference type="EMBL" id="KZ989675">
    <property type="protein sequence ID" value="RKP25630.1"/>
    <property type="molecule type" value="Genomic_DNA"/>
</dbReference>
<evidence type="ECO:0000313" key="5">
    <source>
        <dbReference type="EMBL" id="RKP25630.1"/>
    </source>
</evidence>
<dbReference type="InterPro" id="IPR050316">
    <property type="entry name" value="Tyrosinase/Hemocyanin"/>
</dbReference>
<dbReference type="Pfam" id="PF00264">
    <property type="entry name" value="Tyrosinase"/>
    <property type="match status" value="1"/>
</dbReference>
<accession>A0A4P9Z2E4</accession>
<dbReference type="AlphaFoldDB" id="A0A4P9Z2E4"/>
<dbReference type="InterPro" id="IPR008922">
    <property type="entry name" value="Di-copper_centre_dom_sf"/>
</dbReference>
<dbReference type="SUPFAM" id="SSF48056">
    <property type="entry name" value="Di-copper centre-containing domain"/>
    <property type="match status" value="1"/>
</dbReference>
<dbReference type="PANTHER" id="PTHR11474">
    <property type="entry name" value="TYROSINASE FAMILY MEMBER"/>
    <property type="match status" value="1"/>
</dbReference>
<name>A0A4P9Z2E4_9FUNG</name>
<gene>
    <name evidence="5" type="ORF">SYNPS1DRAFT_28642</name>
</gene>
<evidence type="ECO:0000256" key="3">
    <source>
        <dbReference type="SAM" id="SignalP"/>
    </source>
</evidence>
<keyword evidence="2" id="KW-0186">Copper</keyword>
<evidence type="ECO:0000256" key="2">
    <source>
        <dbReference type="ARBA" id="ARBA00023008"/>
    </source>
</evidence>
<evidence type="ECO:0000313" key="6">
    <source>
        <dbReference type="Proteomes" id="UP000278143"/>
    </source>
</evidence>
<dbReference type="PRINTS" id="PR00092">
    <property type="entry name" value="TYROSINASE"/>
</dbReference>
<dbReference type="GO" id="GO:0046872">
    <property type="term" value="F:metal ion binding"/>
    <property type="evidence" value="ECO:0007669"/>
    <property type="project" value="UniProtKB-KW"/>
</dbReference>
<keyword evidence="3" id="KW-0732">Signal</keyword>
<keyword evidence="1" id="KW-0479">Metal-binding</keyword>
<dbReference type="OrthoDB" id="6132182at2759"/>
<dbReference type="GO" id="GO:0016491">
    <property type="term" value="F:oxidoreductase activity"/>
    <property type="evidence" value="ECO:0007669"/>
    <property type="project" value="InterPro"/>
</dbReference>
<reference evidence="6" key="1">
    <citation type="journal article" date="2018" name="Nat. Microbiol.">
        <title>Leveraging single-cell genomics to expand the fungal tree of life.</title>
        <authorList>
            <person name="Ahrendt S.R."/>
            <person name="Quandt C.A."/>
            <person name="Ciobanu D."/>
            <person name="Clum A."/>
            <person name="Salamov A."/>
            <person name="Andreopoulos B."/>
            <person name="Cheng J.F."/>
            <person name="Woyke T."/>
            <person name="Pelin A."/>
            <person name="Henrissat B."/>
            <person name="Reynolds N.K."/>
            <person name="Benny G.L."/>
            <person name="Smith M.E."/>
            <person name="James T.Y."/>
            <person name="Grigoriev I.V."/>
        </authorList>
    </citation>
    <scope>NUCLEOTIDE SEQUENCE [LARGE SCALE GENOMIC DNA]</scope>
    <source>
        <strain evidence="6">Benny S71-1</strain>
    </source>
</reference>
<dbReference type="PANTHER" id="PTHR11474:SF126">
    <property type="entry name" value="TYROSINASE-LIKE PROTEIN TYR-1-RELATED"/>
    <property type="match status" value="1"/>
</dbReference>
<dbReference type="InterPro" id="IPR002227">
    <property type="entry name" value="Tyrosinase_Cu-bd"/>
</dbReference>
<dbReference type="Proteomes" id="UP000278143">
    <property type="component" value="Unassembled WGS sequence"/>
</dbReference>
<keyword evidence="6" id="KW-1185">Reference proteome</keyword>